<evidence type="ECO:0000313" key="1">
    <source>
        <dbReference type="EMBL" id="MCP2272036.1"/>
    </source>
</evidence>
<gene>
    <name evidence="1" type="ORF">LV75_004555</name>
</gene>
<proteinExistence type="predicted"/>
<evidence type="ECO:0000313" key="2">
    <source>
        <dbReference type="Proteomes" id="UP001205185"/>
    </source>
</evidence>
<reference evidence="1 2" key="1">
    <citation type="submission" date="2022-06" db="EMBL/GenBank/DDBJ databases">
        <title>Genomic Encyclopedia of Archaeal and Bacterial Type Strains, Phase II (KMG-II): from individual species to whole genera.</title>
        <authorList>
            <person name="Goeker M."/>
        </authorList>
    </citation>
    <scope>NUCLEOTIDE SEQUENCE [LARGE SCALE GENOMIC DNA]</scope>
    <source>
        <strain evidence="1 2">DSM 44255</strain>
    </source>
</reference>
<protein>
    <submittedName>
        <fullName evidence="1">Uncharacterized protein</fullName>
    </submittedName>
</protein>
<dbReference type="RefSeq" id="WP_253888985.1">
    <property type="nucleotide sequence ID" value="NZ_BAAAVB010000015.1"/>
</dbReference>
<dbReference type="EMBL" id="JAMTCO010000011">
    <property type="protein sequence ID" value="MCP2272036.1"/>
    <property type="molecule type" value="Genomic_DNA"/>
</dbReference>
<organism evidence="1 2">
    <name type="scientific">Actinokineospora diospyrosa</name>
    <dbReference type="NCBI Taxonomy" id="103728"/>
    <lineage>
        <taxon>Bacteria</taxon>
        <taxon>Bacillati</taxon>
        <taxon>Actinomycetota</taxon>
        <taxon>Actinomycetes</taxon>
        <taxon>Pseudonocardiales</taxon>
        <taxon>Pseudonocardiaceae</taxon>
        <taxon>Actinokineospora</taxon>
    </lineage>
</organism>
<name>A0ABT1IHB7_9PSEU</name>
<dbReference type="Proteomes" id="UP001205185">
    <property type="component" value="Unassembled WGS sequence"/>
</dbReference>
<keyword evidence="2" id="KW-1185">Reference proteome</keyword>
<comment type="caution">
    <text evidence="1">The sequence shown here is derived from an EMBL/GenBank/DDBJ whole genome shotgun (WGS) entry which is preliminary data.</text>
</comment>
<sequence length="221" mass="23569">MTTPERSPKAFDMAALTGAIDAMSAEERRAELQLAEGVALGLEAAALGAEFLARDDLARARQWLATAARNDAPGAELMLAGVDARIEATGGRGTPAAPKPAWTFETSRFESARAIAQAEVITGDSQAAAFARMRSTLTRAAETREREEQQVLNTLDEVRARLAALEAIGPVRDKLAELNRRIEEVSTRIGKVTGKSERGLAKIDKILAEHPRGKPDIAAGA</sequence>
<accession>A0ABT1IHB7</accession>